<evidence type="ECO:0000313" key="1">
    <source>
        <dbReference type="EMBL" id="CAM9806640.1"/>
    </source>
</evidence>
<dbReference type="Proteomes" id="UP001162501">
    <property type="component" value="Chromosome 18"/>
</dbReference>
<reference evidence="1" key="2">
    <citation type="submission" date="2025-03" db="EMBL/GenBank/DDBJ databases">
        <authorList>
            <consortium name="ELIXIR-Norway"/>
            <consortium name="Elixir Norway"/>
        </authorList>
    </citation>
    <scope>NUCLEOTIDE SEQUENCE</scope>
</reference>
<proteinExistence type="predicted"/>
<reference evidence="1" key="1">
    <citation type="submission" date="2023-05" db="EMBL/GenBank/DDBJ databases">
        <authorList>
            <consortium name="ELIXIR-Norway"/>
        </authorList>
    </citation>
    <scope>NUCLEOTIDE SEQUENCE</scope>
</reference>
<dbReference type="EMBL" id="OX596102">
    <property type="protein sequence ID" value="CAM9806640.1"/>
    <property type="molecule type" value="Genomic_DNA"/>
</dbReference>
<evidence type="ECO:0000313" key="2">
    <source>
        <dbReference type="Proteomes" id="UP001162501"/>
    </source>
</evidence>
<protein>
    <submittedName>
        <fullName evidence="1">Uncharacterized protein</fullName>
    </submittedName>
</protein>
<sequence>RQVHARSEDWAGPAGASPGPRLRAGRSAGVASPPLPRLPSRPAPPPASVSGYLS</sequence>
<name>A0AC59YM63_RANTA</name>
<feature type="non-terminal residue" evidence="1">
    <location>
        <position position="54"/>
    </location>
</feature>
<accession>A0AC59YM63</accession>
<gene>
    <name evidence="1" type="ORF">MRATA1EN22A_LOCUS7722</name>
</gene>
<feature type="non-terminal residue" evidence="1">
    <location>
        <position position="1"/>
    </location>
</feature>
<organism evidence="1 2">
    <name type="scientific">Rangifer tarandus platyrhynchus</name>
    <name type="common">Svalbard reindeer</name>
    <dbReference type="NCBI Taxonomy" id="3082113"/>
    <lineage>
        <taxon>Eukaryota</taxon>
        <taxon>Metazoa</taxon>
        <taxon>Chordata</taxon>
        <taxon>Craniata</taxon>
        <taxon>Vertebrata</taxon>
        <taxon>Euteleostomi</taxon>
        <taxon>Mammalia</taxon>
        <taxon>Eutheria</taxon>
        <taxon>Laurasiatheria</taxon>
        <taxon>Artiodactyla</taxon>
        <taxon>Ruminantia</taxon>
        <taxon>Pecora</taxon>
        <taxon>Cervidae</taxon>
        <taxon>Odocoileinae</taxon>
        <taxon>Rangifer</taxon>
    </lineage>
</organism>